<evidence type="ECO:0000313" key="5">
    <source>
        <dbReference type="Proteomes" id="UP000256373"/>
    </source>
</evidence>
<dbReference type="Proteomes" id="UP000256373">
    <property type="component" value="Unassembled WGS sequence"/>
</dbReference>
<feature type="transmembrane region" description="Helical" evidence="1">
    <location>
        <begin position="20"/>
        <end position="37"/>
    </location>
</feature>
<dbReference type="Pfam" id="PF25221">
    <property type="entry name" value="5TMH_Lnb"/>
    <property type="match status" value="1"/>
</dbReference>
<sequence>MITISLKKIKECKTFRIEQTFLYVLLLGLSLTFHPSFGTKLSPSAKVSLITYGPGDDDISSAFGHTEIRFVDTELGIDRNYSYGGFNHHAKGFILKFLQGTLPYYLAVHSLADALPYYQQSNRSITEQILNLSHAQSQQLFDALEKNYLLQNRYYQYKFYYDNCATRPRDMIAAVCGDSLEIPTKSEMTGKSYRDWMNEYLEDKPWYQLGMNMAIGHPSDQQLNGWNAMYLPDQLSAQLENATVTQSNGRKIPFVKSKQALFSSVKANTEYRSWISAPDGVFTILAILLIVFSIARYVYNKKADRWLDLTLFGVSGLAGWLLLFPWVIRDDDVTSWNPVLLYLMPFHIPFIFVISMNSASPTLRRLYFAVTAGLILGGMIFSKIPGVFDFIFPAVLLSRCLLNWLHTHKN</sequence>
<dbReference type="InterPro" id="IPR025178">
    <property type="entry name" value="Lnb_N"/>
</dbReference>
<organism evidence="4 5">
    <name type="scientific">Dyadobacter luteus</name>
    <dbReference type="NCBI Taxonomy" id="2259619"/>
    <lineage>
        <taxon>Bacteria</taxon>
        <taxon>Pseudomonadati</taxon>
        <taxon>Bacteroidota</taxon>
        <taxon>Cytophagia</taxon>
        <taxon>Cytophagales</taxon>
        <taxon>Spirosomataceae</taxon>
        <taxon>Dyadobacter</taxon>
    </lineage>
</organism>
<keyword evidence="1" id="KW-1133">Transmembrane helix</keyword>
<feature type="transmembrane region" description="Helical" evidence="1">
    <location>
        <begin position="280"/>
        <end position="299"/>
    </location>
</feature>
<proteinExistence type="predicted"/>
<feature type="domain" description="Lnb-like transmembrane" evidence="3">
    <location>
        <begin position="273"/>
        <end position="406"/>
    </location>
</feature>
<gene>
    <name evidence="4" type="ORF">DSL64_24055</name>
</gene>
<keyword evidence="5" id="KW-1185">Reference proteome</keyword>
<accession>A0A3D8Y4Z6</accession>
<dbReference type="AlphaFoldDB" id="A0A3D8Y4Z6"/>
<dbReference type="Pfam" id="PF13387">
    <property type="entry name" value="Lnb_N"/>
    <property type="match status" value="1"/>
</dbReference>
<feature type="transmembrane region" description="Helical" evidence="1">
    <location>
        <begin position="306"/>
        <end position="328"/>
    </location>
</feature>
<evidence type="ECO:0000256" key="1">
    <source>
        <dbReference type="SAM" id="Phobius"/>
    </source>
</evidence>
<keyword evidence="1" id="KW-0812">Transmembrane</keyword>
<feature type="transmembrane region" description="Helical" evidence="1">
    <location>
        <begin position="340"/>
        <end position="359"/>
    </location>
</feature>
<feature type="domain" description="Lnb N-terminal periplasmic" evidence="2">
    <location>
        <begin position="57"/>
        <end position="177"/>
    </location>
</feature>
<evidence type="ECO:0000259" key="3">
    <source>
        <dbReference type="Pfam" id="PF25221"/>
    </source>
</evidence>
<evidence type="ECO:0000313" key="4">
    <source>
        <dbReference type="EMBL" id="REA57430.1"/>
    </source>
</evidence>
<protein>
    <submittedName>
        <fullName evidence="4">Uncharacterized protein</fullName>
    </submittedName>
</protein>
<dbReference type="RefSeq" id="WP_115833507.1">
    <property type="nucleotide sequence ID" value="NZ_QNUL01000028.1"/>
</dbReference>
<comment type="caution">
    <text evidence="4">The sequence shown here is derived from an EMBL/GenBank/DDBJ whole genome shotgun (WGS) entry which is preliminary data.</text>
</comment>
<name>A0A3D8Y4Z6_9BACT</name>
<dbReference type="InterPro" id="IPR057436">
    <property type="entry name" value="5TMH_Lnb"/>
</dbReference>
<reference evidence="4 5" key="1">
    <citation type="submission" date="2018-07" db="EMBL/GenBank/DDBJ databases">
        <title>Dyadobacter roseus sp. nov., isolated from rose rhizosphere soil.</title>
        <authorList>
            <person name="Chen L."/>
        </authorList>
    </citation>
    <scope>NUCLEOTIDE SEQUENCE [LARGE SCALE GENOMIC DNA]</scope>
    <source>
        <strain evidence="4 5">RS19</strain>
    </source>
</reference>
<keyword evidence="1" id="KW-0472">Membrane</keyword>
<evidence type="ECO:0000259" key="2">
    <source>
        <dbReference type="Pfam" id="PF13387"/>
    </source>
</evidence>
<dbReference type="OrthoDB" id="319167at2"/>
<feature type="transmembrane region" description="Helical" evidence="1">
    <location>
        <begin position="366"/>
        <end position="384"/>
    </location>
</feature>
<dbReference type="EMBL" id="QNUL01000028">
    <property type="protein sequence ID" value="REA57430.1"/>
    <property type="molecule type" value="Genomic_DNA"/>
</dbReference>